<dbReference type="GO" id="GO:0004497">
    <property type="term" value="F:monooxygenase activity"/>
    <property type="evidence" value="ECO:0007669"/>
    <property type="project" value="UniProtKB-KW"/>
</dbReference>
<dbReference type="InterPro" id="IPR004136">
    <property type="entry name" value="NMO"/>
</dbReference>
<dbReference type="SUPFAM" id="SSF51412">
    <property type="entry name" value="Inosine monophosphate dehydrogenase (IMPDH)"/>
    <property type="match status" value="1"/>
</dbReference>
<dbReference type="CDD" id="cd04730">
    <property type="entry name" value="NPD_like"/>
    <property type="match status" value="1"/>
</dbReference>
<organism evidence="6 7">
    <name type="scientific">Rhodococcus globerulus</name>
    <dbReference type="NCBI Taxonomy" id="33008"/>
    <lineage>
        <taxon>Bacteria</taxon>
        <taxon>Bacillati</taxon>
        <taxon>Actinomycetota</taxon>
        <taxon>Actinomycetes</taxon>
        <taxon>Mycobacteriales</taxon>
        <taxon>Nocardiaceae</taxon>
        <taxon>Rhodococcus</taxon>
    </lineage>
</organism>
<dbReference type="PANTHER" id="PTHR42747:SF4">
    <property type="entry name" value="BLR1330 PROTEIN"/>
    <property type="match status" value="1"/>
</dbReference>
<proteinExistence type="inferred from homology"/>
<gene>
    <name evidence="6" type="ORF">R3Q16_20330</name>
</gene>
<dbReference type="Gene3D" id="3.20.20.70">
    <property type="entry name" value="Aldolase class I"/>
    <property type="match status" value="1"/>
</dbReference>
<sequence>MNSLLPQPLRLPIVSAPMFLVSGPELVVAASTSGIIGSFPAPNCRTSEDLDAWMGTINDGVSRARHDGIAAAPWALNLVTHSTNQRLSEDLALVAEHQPPIVITALGSPAPVMDVVKNYGGLVIADVVNIKLAHKAAGVGVDGLACISAGAGGHTGHLSPFAFVSAVREFFDGLISVGGGISDGHGVAGAVAAGADLVYMGTRFLTAAESMAPAEYKQMVVDHGPDDLIVSAGITGTNASWLRPSLIANGLDPDALIGPAPRDYNSTAGAHKKWKDVWAAGQGLGTIRGVEPVSQIVNQLEAEYREAAARFGALVSASV</sequence>
<comment type="caution">
    <text evidence="6">The sequence shown here is derived from an EMBL/GenBank/DDBJ whole genome shotgun (WGS) entry which is preliminary data.</text>
</comment>
<keyword evidence="4 6" id="KW-0560">Oxidoreductase</keyword>
<evidence type="ECO:0000313" key="6">
    <source>
        <dbReference type="EMBL" id="MDV6268967.1"/>
    </source>
</evidence>
<dbReference type="InterPro" id="IPR013785">
    <property type="entry name" value="Aldolase_TIM"/>
</dbReference>
<evidence type="ECO:0000256" key="4">
    <source>
        <dbReference type="ARBA" id="ARBA00023002"/>
    </source>
</evidence>
<keyword evidence="3" id="KW-0288">FMN</keyword>
<accession>A0ABU4BXP4</accession>
<name>A0ABU4BXP4_RHOGO</name>
<protein>
    <submittedName>
        <fullName evidence="6">Nitronate monooxygenase</fullName>
        <ecNumber evidence="6">1.13.12.-</ecNumber>
    </submittedName>
</protein>
<evidence type="ECO:0000256" key="3">
    <source>
        <dbReference type="ARBA" id="ARBA00022643"/>
    </source>
</evidence>
<comment type="similarity">
    <text evidence="1">Belongs to the nitronate monooxygenase family. NMO class I subfamily.</text>
</comment>
<dbReference type="EC" id="1.13.12.-" evidence="6"/>
<keyword evidence="2" id="KW-0285">Flavoprotein</keyword>
<dbReference type="Proteomes" id="UP001185927">
    <property type="component" value="Unassembled WGS sequence"/>
</dbReference>
<dbReference type="RefSeq" id="WP_317543340.1">
    <property type="nucleotide sequence ID" value="NZ_JAWLKB010000009.1"/>
</dbReference>
<evidence type="ECO:0000256" key="1">
    <source>
        <dbReference type="ARBA" id="ARBA00009881"/>
    </source>
</evidence>
<dbReference type="EMBL" id="JAWLKB010000009">
    <property type="protein sequence ID" value="MDV6268967.1"/>
    <property type="molecule type" value="Genomic_DNA"/>
</dbReference>
<dbReference type="Pfam" id="PF03060">
    <property type="entry name" value="NMO"/>
    <property type="match status" value="1"/>
</dbReference>
<evidence type="ECO:0000256" key="2">
    <source>
        <dbReference type="ARBA" id="ARBA00022630"/>
    </source>
</evidence>
<keyword evidence="7" id="KW-1185">Reference proteome</keyword>
<evidence type="ECO:0000313" key="7">
    <source>
        <dbReference type="Proteomes" id="UP001185927"/>
    </source>
</evidence>
<reference evidence="6 7" key="1">
    <citation type="submission" date="2023-10" db="EMBL/GenBank/DDBJ databases">
        <title>Development of a sustainable strategy for remediation of hydrocarbon-contaminated territories based on the waste exchange concept.</title>
        <authorList>
            <person name="Krivoruchko A."/>
        </authorList>
    </citation>
    <scope>NUCLEOTIDE SEQUENCE [LARGE SCALE GENOMIC DNA]</scope>
    <source>
        <strain evidence="6 7">IEGM 1203</strain>
    </source>
</reference>
<evidence type="ECO:0000256" key="5">
    <source>
        <dbReference type="ARBA" id="ARBA00023033"/>
    </source>
</evidence>
<dbReference type="PANTHER" id="PTHR42747">
    <property type="entry name" value="NITRONATE MONOOXYGENASE-RELATED"/>
    <property type="match status" value="1"/>
</dbReference>
<keyword evidence="5 6" id="KW-0503">Monooxygenase</keyword>